<evidence type="ECO:0000313" key="2">
    <source>
        <dbReference type="EMBL" id="CAR66000.1"/>
    </source>
</evidence>
<dbReference type="Proteomes" id="UP000000599">
    <property type="component" value="Chromosome G"/>
</dbReference>
<dbReference type="SUPFAM" id="SSF56112">
    <property type="entry name" value="Protein kinase-like (PK-like)"/>
    <property type="match status" value="1"/>
</dbReference>
<feature type="region of interest" description="Disordered" evidence="1">
    <location>
        <begin position="571"/>
        <end position="632"/>
    </location>
</feature>
<dbReference type="RefSeq" id="XP_002770668.1">
    <property type="nucleotide sequence ID" value="XM_002770622.1"/>
</dbReference>
<sequence length="632" mass="72986">MPLMYFSGEDSNDITFDEPARNRLVLDPTLFARVQNDEEQNVRVFLDTHLLRIRSRGGLVEHAPKKFVSKNHASIGVGVAPDLSALAYITDAMINAEFREMSSKEFKNSYLAPLETGIRGQKFSIWPLSRSYRYPFGNPQRVENHIQYYFNGTICVPINDIYQDICGIHHYFGNASYLRPPLNKDIFIEPDIIHFAEYESGDGHFPEICFGLGDYKTENYYLAQGFEKFKEAIEDFRRMDQQTEYLYQDAHWNPGILFALVLSKYFYDAFLCGTNRILTSNHQSFSGFFKYDIVEGQMSVDYHIISDPETFAHGITLRSAMAGFFYQTEDDAIEIQNRLRKYVSIAHTAKKSDPLLNVRPKSLRDSSMRSFDTVSEAADKENVHEIKDKIYGNTYCRVIYDSAKCYPSLSVYLPSTVFVKLYYYSSRLWRQNDLTCFGIPDRKGYYDMFFNELVINEEIAKSQFASNFPKLFASGYWNGLTDHPMHIFEYLGKEIPREQWDEKKVYEVIMLRLKELHSLRISHNDISRSNIHVSESGKITLIDFGLSKFPCSEESKQDDLESLDNIFGVNSSTNKKEEDEQVNPDITKSQVAVNDKGDTNHNDESDENTSSDFELAEMSFESHDTKTTTTTK</sequence>
<dbReference type="HOGENOM" id="CLU_423354_0_0_1"/>
<dbReference type="Gene3D" id="1.10.510.10">
    <property type="entry name" value="Transferase(Phosphotransferase) domain 1"/>
    <property type="match status" value="1"/>
</dbReference>
<organism evidence="2 3">
    <name type="scientific">Debaryomyces hansenii (strain ATCC 36239 / CBS 767 / BCRC 21394 / JCM 1990 / NBRC 0083 / IGC 2968)</name>
    <name type="common">Yeast</name>
    <name type="synonym">Torulaspora hansenii</name>
    <dbReference type="NCBI Taxonomy" id="284592"/>
    <lineage>
        <taxon>Eukaryota</taxon>
        <taxon>Fungi</taxon>
        <taxon>Dikarya</taxon>
        <taxon>Ascomycota</taxon>
        <taxon>Saccharomycotina</taxon>
        <taxon>Pichiomycetes</taxon>
        <taxon>Debaryomycetaceae</taxon>
        <taxon>Debaryomyces</taxon>
    </lineage>
</organism>
<dbReference type="Pfam" id="PF12479">
    <property type="entry name" value="DUF3698"/>
    <property type="match status" value="1"/>
</dbReference>
<dbReference type="OrthoDB" id="4062651at2759"/>
<evidence type="ECO:0000256" key="1">
    <source>
        <dbReference type="SAM" id="MobiDB-lite"/>
    </source>
</evidence>
<reference evidence="2 3" key="1">
    <citation type="journal article" date="2004" name="Nature">
        <title>Genome evolution in yeasts.</title>
        <authorList>
            <consortium name="Genolevures"/>
            <person name="Dujon B."/>
            <person name="Sherman D."/>
            <person name="Fischer G."/>
            <person name="Durrens P."/>
            <person name="Casaregola S."/>
            <person name="Lafontaine I."/>
            <person name="de Montigny J."/>
            <person name="Marck C."/>
            <person name="Neuveglise C."/>
            <person name="Talla E."/>
            <person name="Goffard N."/>
            <person name="Frangeul L."/>
            <person name="Aigle M."/>
            <person name="Anthouard V."/>
            <person name="Babour A."/>
            <person name="Barbe V."/>
            <person name="Barnay S."/>
            <person name="Blanchin S."/>
            <person name="Beckerich J.M."/>
            <person name="Beyne E."/>
            <person name="Bleykasten C."/>
            <person name="Boisrame A."/>
            <person name="Boyer J."/>
            <person name="Cattolico L."/>
            <person name="Confanioleri F."/>
            <person name="de Daruvar A."/>
            <person name="Despons L."/>
            <person name="Fabre E."/>
            <person name="Fairhead C."/>
            <person name="Ferry-Dumazet H."/>
            <person name="Groppi A."/>
            <person name="Hantraye F."/>
            <person name="Hennequin C."/>
            <person name="Jauniaux N."/>
            <person name="Joyet P."/>
            <person name="Kachouri R."/>
            <person name="Kerrest A."/>
            <person name="Koszul R."/>
            <person name="Lemaire M."/>
            <person name="Lesur I."/>
            <person name="Ma L."/>
            <person name="Muller H."/>
            <person name="Nicaud J.M."/>
            <person name="Nikolski M."/>
            <person name="Oztas S."/>
            <person name="Ozier-Kalogeropoulos O."/>
            <person name="Pellenz S."/>
            <person name="Potier S."/>
            <person name="Richard G.F."/>
            <person name="Straub M.L."/>
            <person name="Suleau A."/>
            <person name="Swennene D."/>
            <person name="Tekaia F."/>
            <person name="Wesolowski-Louvel M."/>
            <person name="Westhof E."/>
            <person name="Wirth B."/>
            <person name="Zeniou-Meyer M."/>
            <person name="Zivanovic I."/>
            <person name="Bolotin-Fukuhara M."/>
            <person name="Thierry A."/>
            <person name="Bouchier C."/>
            <person name="Caudron B."/>
            <person name="Scarpelli C."/>
            <person name="Gaillardin C."/>
            <person name="Weissenbach J."/>
            <person name="Wincker P."/>
            <person name="Souciet J.L."/>
        </authorList>
    </citation>
    <scope>NUCLEOTIDE SEQUENCE [LARGE SCALE GENOMIC DNA]</scope>
    <source>
        <strain evidence="3">ATCC 36239 / CBS 767 / BCRC 21394 / JCM 1990 / NBRC 0083 / IGC 2968</strain>
    </source>
</reference>
<dbReference type="EMBL" id="CR382139">
    <property type="protein sequence ID" value="CAR66000.1"/>
    <property type="molecule type" value="Genomic_DNA"/>
</dbReference>
<accession>B5RUV6</accession>
<dbReference type="GeneID" id="8999253"/>
<dbReference type="eggNOG" id="ENOG502T2C9">
    <property type="taxonomic scope" value="Eukaryota"/>
</dbReference>
<proteinExistence type="predicted"/>
<dbReference type="InParanoid" id="B5RUV6"/>
<dbReference type="InterPro" id="IPR022167">
    <property type="entry name" value="DUF3698"/>
</dbReference>
<dbReference type="AlphaFoldDB" id="B5RUV6"/>
<protein>
    <submittedName>
        <fullName evidence="2">DEHA2G19426p</fullName>
    </submittedName>
</protein>
<dbReference type="KEGG" id="dha:DEHA2G19426g"/>
<dbReference type="InterPro" id="IPR011009">
    <property type="entry name" value="Kinase-like_dom_sf"/>
</dbReference>
<name>B5RUV6_DEBHA</name>
<keyword evidence="3" id="KW-1185">Reference proteome</keyword>
<evidence type="ECO:0000313" key="3">
    <source>
        <dbReference type="Proteomes" id="UP000000599"/>
    </source>
</evidence>
<gene>
    <name evidence="2" type="ordered locus">DEHA2G19426g</name>
</gene>
<dbReference type="VEuPathDB" id="FungiDB:DEHA2G19426g"/>